<keyword evidence="5" id="KW-0653">Protein transport</keyword>
<evidence type="ECO:0000256" key="4">
    <source>
        <dbReference type="ARBA" id="ARBA00022753"/>
    </source>
</evidence>
<accession>A0A1S3I576</accession>
<reference evidence="8" key="1">
    <citation type="submission" date="2025-08" db="UniProtKB">
        <authorList>
            <consortium name="RefSeq"/>
        </authorList>
    </citation>
    <scope>IDENTIFICATION</scope>
    <source>
        <tissue evidence="8">Gonads</tissue>
    </source>
</reference>
<dbReference type="InterPro" id="IPR029705">
    <property type="entry name" value="VPS35L"/>
</dbReference>
<gene>
    <name evidence="8" type="primary">LOC106161104</name>
</gene>
<feature type="compositionally biased region" description="Polar residues" evidence="6">
    <location>
        <begin position="45"/>
        <end position="58"/>
    </location>
</feature>
<comment type="similarity">
    <text evidence="2">Belongs to the VPS35L family.</text>
</comment>
<dbReference type="GO" id="GO:0005768">
    <property type="term" value="C:endosome"/>
    <property type="evidence" value="ECO:0007669"/>
    <property type="project" value="UniProtKB-SubCell"/>
</dbReference>
<evidence type="ECO:0000313" key="8">
    <source>
        <dbReference type="RefSeq" id="XP_013393417.1"/>
    </source>
</evidence>
<evidence type="ECO:0000256" key="6">
    <source>
        <dbReference type="SAM" id="MobiDB-lite"/>
    </source>
</evidence>
<organism evidence="7 8">
    <name type="scientific">Lingula anatina</name>
    <name type="common">Brachiopod</name>
    <name type="synonym">Lingula unguis</name>
    <dbReference type="NCBI Taxonomy" id="7574"/>
    <lineage>
        <taxon>Eukaryota</taxon>
        <taxon>Metazoa</taxon>
        <taxon>Spiralia</taxon>
        <taxon>Lophotrochozoa</taxon>
        <taxon>Brachiopoda</taxon>
        <taxon>Linguliformea</taxon>
        <taxon>Lingulata</taxon>
        <taxon>Lingulida</taxon>
        <taxon>Linguloidea</taxon>
        <taxon>Lingulidae</taxon>
        <taxon>Lingula</taxon>
    </lineage>
</organism>
<dbReference type="InParanoid" id="A0A1S3I576"/>
<evidence type="ECO:0000256" key="1">
    <source>
        <dbReference type="ARBA" id="ARBA00004177"/>
    </source>
</evidence>
<dbReference type="OrthoDB" id="1734063at2759"/>
<feature type="region of interest" description="Disordered" evidence="6">
    <location>
        <begin position="41"/>
        <end position="107"/>
    </location>
</feature>
<dbReference type="PANTHER" id="PTHR13673:SF0">
    <property type="entry name" value="VPS35 ENDOSOMAL PROTEIN-SORTING FACTOR-LIKE"/>
    <property type="match status" value="1"/>
</dbReference>
<evidence type="ECO:0000256" key="3">
    <source>
        <dbReference type="ARBA" id="ARBA00022448"/>
    </source>
</evidence>
<dbReference type="GO" id="GO:0015031">
    <property type="term" value="P:protein transport"/>
    <property type="evidence" value="ECO:0007669"/>
    <property type="project" value="UniProtKB-KW"/>
</dbReference>
<keyword evidence="7" id="KW-1185">Reference proteome</keyword>
<feature type="compositionally biased region" description="Basic and acidic residues" evidence="6">
    <location>
        <begin position="92"/>
        <end position="102"/>
    </location>
</feature>
<keyword evidence="3" id="KW-0813">Transport</keyword>
<dbReference type="PANTHER" id="PTHR13673">
    <property type="entry name" value="ESOPHAGEAL CANCER ASSOCIATED PROTEIN"/>
    <property type="match status" value="1"/>
</dbReference>
<sequence length="969" mass="109212">MATYEWTPRIKHAAIEKEAKTLPKEEVTSHPLKGIVVTEVKKTGKSQVQDGRPRTSSHPLDPLTSAMDGADPLSMFASQADPLSRMSTQTTTKEKSMPKDENNGLDETFEPWSVKKLSILTKHTTSEKLTITTSFLSAHEKDRVVIKAQSTVTDKVKNRLEQLDDFEEGSVQEMLDLSQQEYVNRIDELNQALIDAWDQDQRVKALKIAIQCSKLLSDTNVIQFYPSKFVLITDILDTFGKLVFERIRSKSNYIPVGSSMPIQLPENFTPEQVPDSAKETCRNWFFKIASIRELIPRFYVETAILKCYSFLDTSEYSAALCRLADMTRGMGDPLVGIYARCYLSRVGIAVAPNIRDHLMPCFNDFLACYSQLQSDHVQNTLAMQKVEMPRYLTLYCPALDWILQCIAHRASENTLQTILEKCKKLFNSALLLNSIMSAFKPEYIAFRAVQFTEQIRECEETGFPKHMLYCSLGGCLVLASPPEDQRLAVLNEVWKVVMKLKNPLDYITCAEVWIEYVAKHFSKREVNTILNDVIKHMTPDRAFEDYYPQLQSIVTKVLSHIHDFTLLFSLDKFLPFIDLFQKEIVKVEVCKSIMEAFVKYQAEATSDPVIINALMFICKTMHDSVNALTLDDEVRAIGGLICGFVRKISFGRDFEQQLSFYVEARANFSNLDAVLVELVECVNTLAVETRDVVKGKHSRKTASFVRACAAYCFITIPSLQSVLARLKLYLVSGQVALLNQCLSQGDAFLKAAISLIAEVPKTLDVDGKVRSTEPLMTSYICSLLSTLLAVPDNPDQGVLYLLRGLLNVLSDFPWDVNSSAKAVVYVNVLSLLCAVSQEDYVYHIDRVDANDSMYGSDPKFLGEVTKISATVLEEVFSHLKVLGEGQNFKKQAEAAIEVFNVMVAHGDLSKHQMFTLALNLWGLAQKHGQGDTKQMVRTLDYVKRKAISKDKEGKVFADLASKMHLQSRT</sequence>
<evidence type="ECO:0000256" key="2">
    <source>
        <dbReference type="ARBA" id="ARBA00010704"/>
    </source>
</evidence>
<proteinExistence type="inferred from homology"/>
<name>A0A1S3I576_LINAN</name>
<evidence type="ECO:0000313" key="7">
    <source>
        <dbReference type="Proteomes" id="UP000085678"/>
    </source>
</evidence>
<dbReference type="FunCoup" id="A0A1S3I576">
    <property type="interactions" value="2673"/>
</dbReference>
<dbReference type="STRING" id="7574.A0A1S3I576"/>
<comment type="subcellular location">
    <subcellularLocation>
        <location evidence="1">Endosome</location>
    </subcellularLocation>
</comment>
<dbReference type="Proteomes" id="UP000085678">
    <property type="component" value="Unplaced"/>
</dbReference>
<keyword evidence="4" id="KW-0967">Endosome</keyword>
<dbReference type="InterPro" id="IPR016024">
    <property type="entry name" value="ARM-type_fold"/>
</dbReference>
<dbReference type="GeneID" id="106161104"/>
<dbReference type="AlphaFoldDB" id="A0A1S3I576"/>
<evidence type="ECO:0000256" key="5">
    <source>
        <dbReference type="ARBA" id="ARBA00022927"/>
    </source>
</evidence>
<dbReference type="KEGG" id="lak:106161104"/>
<dbReference type="SUPFAM" id="SSF48371">
    <property type="entry name" value="ARM repeat"/>
    <property type="match status" value="1"/>
</dbReference>
<dbReference type="RefSeq" id="XP_013393417.1">
    <property type="nucleotide sequence ID" value="XM_013537963.2"/>
</dbReference>
<dbReference type="GO" id="GO:0032456">
    <property type="term" value="P:endocytic recycling"/>
    <property type="evidence" value="ECO:0007669"/>
    <property type="project" value="InterPro"/>
</dbReference>
<protein>
    <submittedName>
        <fullName evidence="8">UPF0505 protein C16orf62 homolog</fullName>
    </submittedName>
</protein>